<evidence type="ECO:0000256" key="8">
    <source>
        <dbReference type="SAM" id="MobiDB-lite"/>
    </source>
</evidence>
<dbReference type="InterPro" id="IPR050164">
    <property type="entry name" value="Peptidase_C19"/>
</dbReference>
<gene>
    <name evidence="11" type="ORF">O0I10_006100</name>
</gene>
<evidence type="ECO:0000256" key="1">
    <source>
        <dbReference type="ARBA" id="ARBA00000707"/>
    </source>
</evidence>
<dbReference type="InterPro" id="IPR001394">
    <property type="entry name" value="Peptidase_C19_UCH"/>
</dbReference>
<dbReference type="GO" id="GO:0005634">
    <property type="term" value="C:nucleus"/>
    <property type="evidence" value="ECO:0007669"/>
    <property type="project" value="TreeGrafter"/>
</dbReference>
<comment type="catalytic activity">
    <reaction evidence="1 7">
        <text>Thiol-dependent hydrolysis of ester, thioester, amide, peptide and isopeptide bonds formed by the C-terminal Gly of ubiquitin (a 76-residue protein attached to proteins as an intracellular targeting signal).</text>
        <dbReference type="EC" id="3.4.19.12"/>
    </reaction>
</comment>
<dbReference type="GO" id="GO:0006508">
    <property type="term" value="P:proteolysis"/>
    <property type="evidence" value="ECO:0007669"/>
    <property type="project" value="UniProtKB-KW"/>
</dbReference>
<dbReference type="PROSITE" id="PS50235">
    <property type="entry name" value="USP_3"/>
    <property type="match status" value="1"/>
</dbReference>
<feature type="compositionally biased region" description="Low complexity" evidence="8">
    <location>
        <begin position="601"/>
        <end position="618"/>
    </location>
</feature>
<evidence type="ECO:0000256" key="6">
    <source>
        <dbReference type="ARBA" id="ARBA00022807"/>
    </source>
</evidence>
<dbReference type="AlphaFoldDB" id="A0AAD7V3S4"/>
<feature type="region of interest" description="Disordered" evidence="8">
    <location>
        <begin position="567"/>
        <end position="619"/>
    </location>
</feature>
<dbReference type="PANTHER" id="PTHR24006">
    <property type="entry name" value="UBIQUITIN CARBOXYL-TERMINAL HYDROLASE"/>
    <property type="match status" value="1"/>
</dbReference>
<reference evidence="11 12" key="1">
    <citation type="submission" date="2023-03" db="EMBL/GenBank/DDBJ databases">
        <title>Genome sequence of Lichtheimia ornata CBS 291.66.</title>
        <authorList>
            <person name="Mohabir J.T."/>
            <person name="Shea T.P."/>
            <person name="Kurbessoian T."/>
            <person name="Berby B."/>
            <person name="Fontaine J."/>
            <person name="Livny J."/>
            <person name="Gnirke A."/>
            <person name="Stajich J.E."/>
            <person name="Cuomo C.A."/>
        </authorList>
    </citation>
    <scope>NUCLEOTIDE SEQUENCE [LARGE SCALE GENOMIC DNA]</scope>
    <source>
        <strain evidence="11">CBS 291.66</strain>
    </source>
</reference>
<evidence type="ECO:0000313" key="12">
    <source>
        <dbReference type="Proteomes" id="UP001234581"/>
    </source>
</evidence>
<organism evidence="11 12">
    <name type="scientific">Lichtheimia ornata</name>
    <dbReference type="NCBI Taxonomy" id="688661"/>
    <lineage>
        <taxon>Eukaryota</taxon>
        <taxon>Fungi</taxon>
        <taxon>Fungi incertae sedis</taxon>
        <taxon>Mucoromycota</taxon>
        <taxon>Mucoromycotina</taxon>
        <taxon>Mucoromycetes</taxon>
        <taxon>Mucorales</taxon>
        <taxon>Lichtheimiaceae</taxon>
        <taxon>Lichtheimia</taxon>
    </lineage>
</organism>
<feature type="transmembrane region" description="Helical" evidence="9">
    <location>
        <begin position="18"/>
        <end position="38"/>
    </location>
</feature>
<dbReference type="EMBL" id="JARTCD010000026">
    <property type="protein sequence ID" value="KAJ8658093.1"/>
    <property type="molecule type" value="Genomic_DNA"/>
</dbReference>
<dbReference type="GO" id="GO:0004843">
    <property type="term" value="F:cysteine-type deubiquitinase activity"/>
    <property type="evidence" value="ECO:0007669"/>
    <property type="project" value="UniProtKB-UniRule"/>
</dbReference>
<dbReference type="SUPFAM" id="SSF54001">
    <property type="entry name" value="Cysteine proteinases"/>
    <property type="match status" value="1"/>
</dbReference>
<keyword evidence="12" id="KW-1185">Reference proteome</keyword>
<dbReference type="GO" id="GO:0005829">
    <property type="term" value="C:cytosol"/>
    <property type="evidence" value="ECO:0007669"/>
    <property type="project" value="TreeGrafter"/>
</dbReference>
<dbReference type="EC" id="3.4.19.12" evidence="7"/>
<dbReference type="Pfam" id="PF00443">
    <property type="entry name" value="UCH"/>
    <property type="match status" value="1"/>
</dbReference>
<proteinExistence type="inferred from homology"/>
<keyword evidence="9" id="KW-0472">Membrane</keyword>
<dbReference type="CDD" id="cd02662">
    <property type="entry name" value="Peptidase_C19F"/>
    <property type="match status" value="1"/>
</dbReference>
<dbReference type="PROSITE" id="PS00973">
    <property type="entry name" value="USP_2"/>
    <property type="match status" value="1"/>
</dbReference>
<dbReference type="InterPro" id="IPR038765">
    <property type="entry name" value="Papain-like_cys_pep_sf"/>
</dbReference>
<dbReference type="PROSITE" id="PS00972">
    <property type="entry name" value="USP_1"/>
    <property type="match status" value="1"/>
</dbReference>
<feature type="domain" description="USP" evidence="10">
    <location>
        <begin position="113"/>
        <end position="541"/>
    </location>
</feature>
<feature type="compositionally biased region" description="Low complexity" evidence="8">
    <location>
        <begin position="567"/>
        <end position="580"/>
    </location>
</feature>
<keyword evidence="9" id="KW-0812">Transmembrane</keyword>
<dbReference type="PANTHER" id="PTHR24006:SF888">
    <property type="entry name" value="UBIQUITIN CARBOXYL-TERMINAL HYDROLASE 30"/>
    <property type="match status" value="1"/>
</dbReference>
<evidence type="ECO:0000256" key="9">
    <source>
        <dbReference type="SAM" id="Phobius"/>
    </source>
</evidence>
<dbReference type="InterPro" id="IPR018200">
    <property type="entry name" value="USP_CS"/>
</dbReference>
<evidence type="ECO:0000256" key="4">
    <source>
        <dbReference type="ARBA" id="ARBA00022786"/>
    </source>
</evidence>
<accession>A0AAD7V3S4</accession>
<dbReference type="GeneID" id="83213511"/>
<dbReference type="Proteomes" id="UP001234581">
    <property type="component" value="Unassembled WGS sequence"/>
</dbReference>
<sequence length="651" mass="73210">MQLTLENLQTLLTDLTSFIHFFLAVVVLLIILLAAHAFPFHHDYSFLTTAFHVARSCCHYLSIYNLPLRSGIWLSSSVTSVAMDEDEIGNKQPPVESVCLCEDIAAGSTTLVSGLVNTGNSCYINSVLQVLSSLPRLQLYLDYQMNQQPQSRRPVTFSLAKTLRLLTRPLSKRSTFRPKELVAAMNNRRISSHDQQDAQELFQLITSALDLECHQNTKKSAVSLGLKDILHFDGEKPSRRRLFFSLFSSKNDDPRLENPFTGLLANRLSCMQCGYTEAIRHFSFNNVQLVLPDTYATTLDECLREFTAMEYLSDATCRKCALIDTVSDMAVQVETMQEQARQATADKAERRRILTEMVNLDKQRRELEHRLNAGQIHEEDEKLRTVSRMSCKQAMFAKLPKVLCLHLSRSTFHPSGAILKNGCRISFPEILDLQAYCTNGTLNTQPDLPISKDDNGKSDTGNSKYRLMGVIVHYGSHDFGHFIAYKRRLVTDACNCFKCKSNWSMRGDDSTWYRISDEQVDLCTVDEALHSNPYMLLYEQIEPVEPPAACTTPSLLSALHHPSLNNSSSPTIITSTNLPSGRRRNSTMDEHEPLISTTHLPSISPSPAATAAASSSSSHNLPFYGSCLTRRDERWNEAVADRRQSAPVIRV</sequence>
<evidence type="ECO:0000256" key="2">
    <source>
        <dbReference type="ARBA" id="ARBA00009085"/>
    </source>
</evidence>
<keyword evidence="4 7" id="KW-0833">Ubl conjugation pathway</keyword>
<keyword evidence="6 7" id="KW-0788">Thiol protease</keyword>
<name>A0AAD7V3S4_9FUNG</name>
<evidence type="ECO:0000256" key="3">
    <source>
        <dbReference type="ARBA" id="ARBA00022670"/>
    </source>
</evidence>
<comment type="similarity">
    <text evidence="2 7">Belongs to the peptidase C19 family.</text>
</comment>
<comment type="caution">
    <text evidence="11">The sequence shown here is derived from an EMBL/GenBank/DDBJ whole genome shotgun (WGS) entry which is preliminary data.</text>
</comment>
<evidence type="ECO:0000256" key="5">
    <source>
        <dbReference type="ARBA" id="ARBA00022801"/>
    </source>
</evidence>
<evidence type="ECO:0000259" key="10">
    <source>
        <dbReference type="PROSITE" id="PS50235"/>
    </source>
</evidence>
<evidence type="ECO:0000256" key="7">
    <source>
        <dbReference type="RuleBase" id="RU366025"/>
    </source>
</evidence>
<protein>
    <recommendedName>
        <fullName evidence="7">Ubiquitin carboxyl-terminal hydrolase</fullName>
        <ecNumber evidence="7">3.4.19.12</ecNumber>
    </recommendedName>
</protein>
<evidence type="ECO:0000313" key="11">
    <source>
        <dbReference type="EMBL" id="KAJ8658093.1"/>
    </source>
</evidence>
<dbReference type="Gene3D" id="3.90.70.10">
    <property type="entry name" value="Cysteine proteinases"/>
    <property type="match status" value="1"/>
</dbReference>
<dbReference type="GO" id="GO:0016579">
    <property type="term" value="P:protein deubiquitination"/>
    <property type="evidence" value="ECO:0007669"/>
    <property type="project" value="InterPro"/>
</dbReference>
<keyword evidence="9" id="KW-1133">Transmembrane helix</keyword>
<dbReference type="InterPro" id="IPR028889">
    <property type="entry name" value="USP"/>
</dbReference>
<keyword evidence="3 7" id="KW-0645">Protease</keyword>
<dbReference type="RefSeq" id="XP_058343006.1">
    <property type="nucleotide sequence ID" value="XM_058486132.1"/>
</dbReference>
<keyword evidence="5 7" id="KW-0378">Hydrolase</keyword>